<dbReference type="EMBL" id="JAPDIA010000002">
    <property type="protein sequence ID" value="MDG0808863.1"/>
    <property type="molecule type" value="Genomic_DNA"/>
</dbReference>
<dbReference type="RefSeq" id="WP_277529734.1">
    <property type="nucleotide sequence ID" value="NZ_JAPDIA010000002.1"/>
</dbReference>
<protein>
    <submittedName>
        <fullName evidence="1">Uncharacterized protein</fullName>
    </submittedName>
</protein>
<comment type="caution">
    <text evidence="1">The sequence shown here is derived from an EMBL/GenBank/DDBJ whole genome shotgun (WGS) entry which is preliminary data.</text>
</comment>
<name>A0A9X4KQL0_9BACL</name>
<evidence type="ECO:0000313" key="2">
    <source>
        <dbReference type="Proteomes" id="UP001153404"/>
    </source>
</evidence>
<dbReference type="Proteomes" id="UP001153404">
    <property type="component" value="Unassembled WGS sequence"/>
</dbReference>
<accession>A0A9X4KQL0</accession>
<evidence type="ECO:0000313" key="1">
    <source>
        <dbReference type="EMBL" id="MDG0808863.1"/>
    </source>
</evidence>
<sequence>MPQSCTTLPSLTAPPCSGQLGIQNGPYTMPALSETSSSALLLLSLTMNSLSSSPALNMS</sequence>
<dbReference type="AlphaFoldDB" id="A0A9X4KQL0"/>
<reference evidence="1" key="1">
    <citation type="submission" date="2022-10" db="EMBL/GenBank/DDBJ databases">
        <title>Comparative genomic analysis of Cohnella hashimotonis sp. nov., isolated from the International Space Station.</title>
        <authorList>
            <person name="Simpson A."/>
            <person name="Venkateswaran K."/>
        </authorList>
    </citation>
    <scope>NUCLEOTIDE SEQUENCE</scope>
    <source>
        <strain evidence="1">DSM 28161</strain>
    </source>
</reference>
<proteinExistence type="predicted"/>
<gene>
    <name evidence="1" type="ORF">OMP40_05255</name>
</gene>
<keyword evidence="2" id="KW-1185">Reference proteome</keyword>
<organism evidence="1 2">
    <name type="scientific">Cohnella rhizosphaerae</name>
    <dbReference type="NCBI Taxonomy" id="1457232"/>
    <lineage>
        <taxon>Bacteria</taxon>
        <taxon>Bacillati</taxon>
        <taxon>Bacillota</taxon>
        <taxon>Bacilli</taxon>
        <taxon>Bacillales</taxon>
        <taxon>Paenibacillaceae</taxon>
        <taxon>Cohnella</taxon>
    </lineage>
</organism>